<sequence>MLLTAFSDVFAKKSTQDNLNILCAQYYLNNSLNLLCIEKADNEKVDYLNNQEYT</sequence>
<evidence type="ECO:0000313" key="1">
    <source>
        <dbReference type="EMBL" id="CEE02110.1"/>
    </source>
</evidence>
<proteinExistence type="predicted"/>
<accession>A0A090J2L0</accession>
<reference evidence="1 2" key="1">
    <citation type="submission" date="2014-07" db="EMBL/GenBank/DDBJ databases">
        <authorList>
            <person name="Wibberg Daniel"/>
        </authorList>
    </citation>
    <scope>NUCLEOTIDE SEQUENCE [LARGE SCALE GENOMIC DNA]</scope>
</reference>
<gene>
    <name evidence="1" type="ORF">BT1A1_2289</name>
</gene>
<name>A0A090J2L0_9BACI</name>
<protein>
    <submittedName>
        <fullName evidence="1">Uncharacterized protein</fullName>
    </submittedName>
</protein>
<evidence type="ECO:0000313" key="2">
    <source>
        <dbReference type="Proteomes" id="UP000040576"/>
    </source>
</evidence>
<organism evidence="1 2">
    <name type="scientific">Caldibacillus thermoamylovorans</name>
    <dbReference type="NCBI Taxonomy" id="35841"/>
    <lineage>
        <taxon>Bacteria</taxon>
        <taxon>Bacillati</taxon>
        <taxon>Bacillota</taxon>
        <taxon>Bacilli</taxon>
        <taxon>Bacillales</taxon>
        <taxon>Bacillaceae</taxon>
        <taxon>Caldibacillus</taxon>
    </lineage>
</organism>
<dbReference type="EMBL" id="CCRF01000064">
    <property type="protein sequence ID" value="CEE02110.1"/>
    <property type="molecule type" value="Genomic_DNA"/>
</dbReference>
<dbReference type="AlphaFoldDB" id="A0A090J2L0"/>
<dbReference type="Proteomes" id="UP000040576">
    <property type="component" value="Unassembled WGS sequence"/>
</dbReference>
<keyword evidence="2" id="KW-1185">Reference proteome</keyword>